<feature type="compositionally biased region" description="Low complexity" evidence="1">
    <location>
        <begin position="246"/>
        <end position="256"/>
    </location>
</feature>
<feature type="domain" description="DUF2510" evidence="3">
    <location>
        <begin position="7"/>
        <end position="36"/>
    </location>
</feature>
<feature type="domain" description="SHOCT" evidence="2">
    <location>
        <begin position="272"/>
        <end position="299"/>
    </location>
</feature>
<dbReference type="AlphaFoldDB" id="A0A1H0PEY0"/>
<keyword evidence="5" id="KW-1185">Reference proteome</keyword>
<sequence length="302" mass="30844">MVEQAVAGWYPDGQGNERYWDGSSWTEQFRPPADAPLLGSGPSLQSDGAFSKFGAVIKKKATDLKAAKEELRRQHALDAAAAGALVTSGVFGSSTVEIYDGGYVRVASWPAGAAVSTPAQITKDTPYEKLRSIKFTRPSQDTAPGSNSALEGAVGPAVASLIKGGKGLMKASAPGLAVAGIAHIAGAEGRKAYLTVVTDRQIHTLTNQTGKNPINSIKRAHGDVGLALEDAGNVVLAGSRVPAQEAASASGGPSPSDMGALGAAQAGPTLAERMRELAGLHADGILSDAEFSSAKAKLLDSL</sequence>
<dbReference type="Pfam" id="PF09851">
    <property type="entry name" value="SHOCT"/>
    <property type="match status" value="1"/>
</dbReference>
<protein>
    <submittedName>
        <fullName evidence="4">Short C-terminal domain-containing protein</fullName>
    </submittedName>
</protein>
<proteinExistence type="predicted"/>
<dbReference type="EMBL" id="LT629711">
    <property type="protein sequence ID" value="SDP03186.1"/>
    <property type="molecule type" value="Genomic_DNA"/>
</dbReference>
<dbReference type="OrthoDB" id="2004788at2"/>
<dbReference type="RefSeq" id="WP_091782899.1">
    <property type="nucleotide sequence ID" value="NZ_LT629711.1"/>
</dbReference>
<name>A0A1H0PEY0_9MICO</name>
<evidence type="ECO:0000259" key="3">
    <source>
        <dbReference type="Pfam" id="PF10708"/>
    </source>
</evidence>
<dbReference type="InterPro" id="IPR018649">
    <property type="entry name" value="SHOCT"/>
</dbReference>
<dbReference type="Pfam" id="PF10708">
    <property type="entry name" value="DUF2510"/>
    <property type="match status" value="1"/>
</dbReference>
<accession>A0A1H0PEY0</accession>
<evidence type="ECO:0000313" key="5">
    <source>
        <dbReference type="Proteomes" id="UP000199077"/>
    </source>
</evidence>
<dbReference type="InterPro" id="IPR018929">
    <property type="entry name" value="DUF2510"/>
</dbReference>
<gene>
    <name evidence="4" type="ORF">SAMN04489867_1231</name>
</gene>
<evidence type="ECO:0000256" key="1">
    <source>
        <dbReference type="SAM" id="MobiDB-lite"/>
    </source>
</evidence>
<evidence type="ECO:0000259" key="2">
    <source>
        <dbReference type="Pfam" id="PF09851"/>
    </source>
</evidence>
<reference evidence="5" key="1">
    <citation type="submission" date="2016-10" db="EMBL/GenBank/DDBJ databases">
        <authorList>
            <person name="Varghese N."/>
            <person name="Submissions S."/>
        </authorList>
    </citation>
    <scope>NUCLEOTIDE SEQUENCE [LARGE SCALE GENOMIC DNA]</scope>
    <source>
        <strain evidence="5">DSM 22329</strain>
    </source>
</reference>
<evidence type="ECO:0000313" key="4">
    <source>
        <dbReference type="EMBL" id="SDP03186.1"/>
    </source>
</evidence>
<dbReference type="Proteomes" id="UP000199077">
    <property type="component" value="Chromosome I"/>
</dbReference>
<feature type="region of interest" description="Disordered" evidence="1">
    <location>
        <begin position="245"/>
        <end position="265"/>
    </location>
</feature>
<organism evidence="4 5">
    <name type="scientific">Pedococcus dokdonensis</name>
    <dbReference type="NCBI Taxonomy" id="443156"/>
    <lineage>
        <taxon>Bacteria</taxon>
        <taxon>Bacillati</taxon>
        <taxon>Actinomycetota</taxon>
        <taxon>Actinomycetes</taxon>
        <taxon>Micrococcales</taxon>
        <taxon>Intrasporangiaceae</taxon>
        <taxon>Pedococcus</taxon>
    </lineage>
</organism>